<reference evidence="3" key="1">
    <citation type="submission" date="2016-10" db="EMBL/GenBank/DDBJ databases">
        <authorList>
            <person name="Jeantristanb JTB J.-T."/>
            <person name="Ricardo R."/>
        </authorList>
    </citation>
    <scope>NUCLEOTIDE SEQUENCE [LARGE SCALE GENOMIC DNA]</scope>
</reference>
<evidence type="ECO:0000256" key="1">
    <source>
        <dbReference type="SAM" id="MobiDB-lite"/>
    </source>
</evidence>
<dbReference type="AlphaFoldDB" id="A0A2X0KUK4"/>
<dbReference type="EMBL" id="FMWP01000091">
    <property type="protein sequence ID" value="SCZ96707.1"/>
    <property type="molecule type" value="Genomic_DNA"/>
</dbReference>
<feature type="compositionally biased region" description="Polar residues" evidence="1">
    <location>
        <begin position="108"/>
        <end position="126"/>
    </location>
</feature>
<sequence length="250" mass="27212">MEEDDDGELDGGGELYAQQVRLPEEDHEDLNQQYLRKGVLEGHGAHKVQLPSLRRRFGESPSSRQPRHDRDVRQESRERRQVARNSGEVPRSQAPDLAFSKGLKQEPDGTSSFKRPTEATQDSNLARPTKKVAIVPAKKVSTIPRSQTKQASGAVITIESTNGAVATTSAKVPAAGARAQVAQGTPPKPTINCILPSTADQNRSKPPAVELPVRRPTVRFARTEVFSTADGRSTTVSAKGDFLGVWVPKH</sequence>
<evidence type="ECO:0000313" key="3">
    <source>
        <dbReference type="Proteomes" id="UP000249723"/>
    </source>
</evidence>
<feature type="compositionally biased region" description="Basic and acidic residues" evidence="1">
    <location>
        <begin position="66"/>
        <end position="81"/>
    </location>
</feature>
<evidence type="ECO:0000313" key="2">
    <source>
        <dbReference type="EMBL" id="SCZ96707.1"/>
    </source>
</evidence>
<gene>
    <name evidence="2" type="ORF">BZ3500_MVSOF-1268-A1-R1_CHR4-1G06640</name>
</gene>
<proteinExistence type="predicted"/>
<protein>
    <submittedName>
        <fullName evidence="2">BZ3500_MvSof-1268-A1-R1_Chr4-1g06640 protein</fullName>
    </submittedName>
</protein>
<keyword evidence="3" id="KW-1185">Reference proteome</keyword>
<name>A0A2X0KUK4_9BASI</name>
<accession>A0A2X0KUK4</accession>
<organism evidence="2 3">
    <name type="scientific">Microbotryum saponariae</name>
    <dbReference type="NCBI Taxonomy" id="289078"/>
    <lineage>
        <taxon>Eukaryota</taxon>
        <taxon>Fungi</taxon>
        <taxon>Dikarya</taxon>
        <taxon>Basidiomycota</taxon>
        <taxon>Pucciniomycotina</taxon>
        <taxon>Microbotryomycetes</taxon>
        <taxon>Microbotryales</taxon>
        <taxon>Microbotryaceae</taxon>
        <taxon>Microbotryum</taxon>
    </lineage>
</organism>
<dbReference type="Proteomes" id="UP000249723">
    <property type="component" value="Unassembled WGS sequence"/>
</dbReference>
<feature type="compositionally biased region" description="Acidic residues" evidence="1">
    <location>
        <begin position="1"/>
        <end position="11"/>
    </location>
</feature>
<feature type="region of interest" description="Disordered" evidence="1">
    <location>
        <begin position="1"/>
        <end position="130"/>
    </location>
</feature>